<evidence type="ECO:0000256" key="1">
    <source>
        <dbReference type="RuleBase" id="RU003651"/>
    </source>
</evidence>
<keyword evidence="5" id="KW-0645">Protease</keyword>
<gene>
    <name evidence="5" type="primary">hflB</name>
    <name evidence="5" type="ORF">LFWB_4920</name>
</gene>
<dbReference type="SUPFAM" id="SSF52540">
    <property type="entry name" value="P-loop containing nucleoside triphosphate hydrolases"/>
    <property type="match status" value="1"/>
</dbReference>
<keyword evidence="1" id="KW-0067">ATP-binding</keyword>
<dbReference type="InterPro" id="IPR027417">
    <property type="entry name" value="P-loop_NTPase"/>
</dbReference>
<dbReference type="PROSITE" id="PS00674">
    <property type="entry name" value="AAA"/>
    <property type="match status" value="1"/>
</dbReference>
<feature type="transmembrane region" description="Helical" evidence="3">
    <location>
        <begin position="1617"/>
        <end position="1633"/>
    </location>
</feature>
<accession>A0A975FKF2</accession>
<evidence type="ECO:0000259" key="4">
    <source>
        <dbReference type="SMART" id="SM00382"/>
    </source>
</evidence>
<keyword evidence="2" id="KW-0175">Coiled coil</keyword>
<dbReference type="GO" id="GO:0006508">
    <property type="term" value="P:proteolysis"/>
    <property type="evidence" value="ECO:0007669"/>
    <property type="project" value="UniProtKB-KW"/>
</dbReference>
<dbReference type="InterPro" id="IPR003960">
    <property type="entry name" value="ATPase_AAA_CS"/>
</dbReference>
<evidence type="ECO:0000313" key="6">
    <source>
        <dbReference type="Proteomes" id="UP000672038"/>
    </source>
</evidence>
<feature type="transmembrane region" description="Helical" evidence="3">
    <location>
        <begin position="7"/>
        <end position="23"/>
    </location>
</feature>
<dbReference type="GO" id="GO:0005524">
    <property type="term" value="F:ATP binding"/>
    <property type="evidence" value="ECO:0007669"/>
    <property type="project" value="UniProtKB-KW"/>
</dbReference>
<dbReference type="InterPro" id="IPR003959">
    <property type="entry name" value="ATPase_AAA_core"/>
</dbReference>
<feature type="coiled-coil region" evidence="2">
    <location>
        <begin position="1508"/>
        <end position="1539"/>
    </location>
</feature>
<organism evidence="5 6">
    <name type="scientific">Loofah witches'-broom phytoplasma</name>
    <dbReference type="NCBI Taxonomy" id="35773"/>
    <lineage>
        <taxon>Bacteria</taxon>
        <taxon>Bacillati</taxon>
        <taxon>Mycoplasmatota</taxon>
        <taxon>Mollicutes</taxon>
        <taxon>Acholeplasmatales</taxon>
        <taxon>Acholeplasmataceae</taxon>
        <taxon>Candidatus Phytoplasma</taxon>
        <taxon>16SrVIII (Loofah witches'-broom group)</taxon>
    </lineage>
</organism>
<proteinExistence type="inferred from homology"/>
<dbReference type="KEGG" id="pluf:LFWB_4920"/>
<dbReference type="Pfam" id="PF00004">
    <property type="entry name" value="AAA"/>
    <property type="match status" value="1"/>
</dbReference>
<reference evidence="5" key="1">
    <citation type="submission" date="2020-06" db="EMBL/GenBank/DDBJ databases">
        <title>Complete genome sequence of Candidatus Phytoplasma luffae NCHU2019.</title>
        <authorList>
            <person name="Cho S.-T."/>
            <person name="Tan C.-M."/>
            <person name="Li J.-R."/>
            <person name="Chien Y.-Y."/>
            <person name="Chiu Y.-C."/>
            <person name="Yang J.-Y."/>
            <person name="Kuo C.-H."/>
        </authorList>
    </citation>
    <scope>NUCLEOTIDE SEQUENCE</scope>
    <source>
        <strain evidence="5">NCHU2019</strain>
    </source>
</reference>
<dbReference type="PANTHER" id="PTHR23076:SF97">
    <property type="entry name" value="ATP-DEPENDENT ZINC METALLOPROTEASE YME1L1"/>
    <property type="match status" value="1"/>
</dbReference>
<keyword evidence="6" id="KW-1185">Reference proteome</keyword>
<dbReference type="GO" id="GO:0016887">
    <property type="term" value="F:ATP hydrolysis activity"/>
    <property type="evidence" value="ECO:0007669"/>
    <property type="project" value="InterPro"/>
</dbReference>
<keyword evidence="1" id="KW-0547">Nucleotide-binding</keyword>
<evidence type="ECO:0000313" key="5">
    <source>
        <dbReference type="EMBL" id="QTX03058.1"/>
    </source>
</evidence>
<keyword evidence="5" id="KW-0378">Hydrolase</keyword>
<dbReference type="PANTHER" id="PTHR23076">
    <property type="entry name" value="METALLOPROTEASE M41 FTSH"/>
    <property type="match status" value="1"/>
</dbReference>
<dbReference type="InterPro" id="IPR003593">
    <property type="entry name" value="AAA+_ATPase"/>
</dbReference>
<keyword evidence="3" id="KW-0812">Transmembrane</keyword>
<dbReference type="Proteomes" id="UP000672038">
    <property type="component" value="Chromosome"/>
</dbReference>
<dbReference type="GO" id="GO:0004176">
    <property type="term" value="F:ATP-dependent peptidase activity"/>
    <property type="evidence" value="ECO:0007669"/>
    <property type="project" value="TreeGrafter"/>
</dbReference>
<name>A0A975FKF2_LOWBP</name>
<protein>
    <submittedName>
        <fullName evidence="5">ATP-dependent Zn protease</fullName>
    </submittedName>
</protein>
<dbReference type="RefSeq" id="WP_210954544.1">
    <property type="nucleotide sequence ID" value="NZ_CP054393.1"/>
</dbReference>
<dbReference type="Gene3D" id="3.40.50.300">
    <property type="entry name" value="P-loop containing nucleotide triphosphate hydrolases"/>
    <property type="match status" value="1"/>
</dbReference>
<feature type="coiled-coil region" evidence="2">
    <location>
        <begin position="328"/>
        <end position="481"/>
    </location>
</feature>
<dbReference type="EMBL" id="CP054393">
    <property type="protein sequence ID" value="QTX03058.1"/>
    <property type="molecule type" value="Genomic_DNA"/>
</dbReference>
<keyword evidence="3" id="KW-1133">Transmembrane helix</keyword>
<feature type="domain" description="AAA+ ATPase" evidence="4">
    <location>
        <begin position="917"/>
        <end position="1055"/>
    </location>
</feature>
<feature type="coiled-coil region" evidence="2">
    <location>
        <begin position="546"/>
        <end position="781"/>
    </location>
</feature>
<comment type="similarity">
    <text evidence="1">Belongs to the AAA ATPase family.</text>
</comment>
<evidence type="ECO:0000256" key="3">
    <source>
        <dbReference type="SAM" id="Phobius"/>
    </source>
</evidence>
<dbReference type="SMART" id="SM00382">
    <property type="entry name" value="AAA"/>
    <property type="match status" value="1"/>
</dbReference>
<feature type="coiled-coil region" evidence="2">
    <location>
        <begin position="190"/>
        <end position="288"/>
    </location>
</feature>
<keyword evidence="3" id="KW-0472">Membrane</keyword>
<evidence type="ECO:0000256" key="2">
    <source>
        <dbReference type="SAM" id="Coils"/>
    </source>
</evidence>
<sequence>MTIKIKILSNFIFILIIFYSPLYNKIYLYGEKISEELEQESNSIKRLKFIFPKLNNNPELLKKVLEEITKEFDNPIYYKESKKNIKEKIHLLDRYNIINEFPDVFEQTVYDINNFVFVFIADKVDFTNYEKYLQHKKNNFDSNLGFFWKNWQPSNTEFISKSKINFLINVFEEIMILEKELNIQKNINVNDQIIKQLKNKIKEYDDLLQTQENNITEKTKEIEQLKLEILNKNIDFKQLNQEIQTKNNFLKKYEEKLKEHQILSQEEKNLLQNNIDKINKELKLLYQKLQEQELFLNSKEQKIKDISIELKIKFQEIEEIKEFNQKEKNFLQESIKNKIENINELKKIINDFEQKIGKLHNNLEHYKTKLQMQEEKINNLEINSKRKENEIYSLKQDINSKNIELNKKKQELQNQKQGFMFFQNKLKNEISQLQIDIQYFQNKLMRKEIILNSNNEEINDLKEKLKDKQKEIIQIKTLNQQEKEILNRKLEENISKIKKIEQFLAHNQQEIKEIKETILIQENIIKQKQFQIEQIKDNIEIKKNIIFSLNRQINSFKEEIENKQKEIDENKILSETEKKNLQREIEINKININTLIEQIQTKEDNLTEYKQEIFSLSNALKNKKEEIEQIIQMNELEKNKLKNIIDNQISQLKINSDQLKLLQDEIDKLNEKIENQNIIIAKKEQKINNLKDKIKNNNIEISSLSKKIEQTEKQLKLNAEELLKNKNLSETEKNNLNQEIKELEAKIKKLQDDISLKSDNLNKLQEENELLGIDLNKQKDKLKQNQILNEHEKTLLESKIDRTLHSLEQNQFDLKEYKNKIENSLKDNTLFTRLVLESMRNIGDMNKEVFRFIHEINSKQENKKINNNLLDSFVQKTDKFPNFKDVIGSEVAVQQLKESLTHLKNTELYKKMGNSKSPKGVLLYGPPGTGKTFLAKVFAKEAGLPFFAVSSDDFSRKYVGEAPQLIKKLFEEARKNAPSIVLIDECEVAFRKRNSDGLNSDHGNVITAFLSQIEGIQTDPKKPVFVIGTTNFKDEIDDSILSRFNKLIEIGLWSEKDLNMFFKTLSKKYKLDLRAYKYLDILTQMIVDSNLDYLRTARKLIELLEQSAVIATNQHKHLNILPIDLETVLKRIIDPQSKINWENHKHEKHNRNELFDITEYKNIAIEHIFKDSEELDKRKGFFSLIKEKYDVHKKFVYNINNKNEFSEVEISKDGLEQIKNFYSSENPIPEGLIGFYFENIQKNEQNKSIKSISSIEDILDEAVKTKDQKIYFIWDIEKIKQNKIMIDDIVNKYQNMYSFLKYDYVFNDQISQMHSQIAINKEGITKEIIKYIDDIKKRLFFDVNSYLTKINNLADSENNLYIENKIKTKIEEILNSNTFINFEQIKNKIIHDMEQSLNQNLESSLKEKIDFYIQKINLNEEIFSKTEIEQLKDKIKEDTEKNLIMFKNFSLKQIKEKIKEIENKYNDEIFQKKWKNIIDKININFHLEKDKIVVYLENKTKKELFYQNLNLEEIVDTLNRESQNQIEKIKNNLNKKILNNIQNYILIDNILGSDFINEDIELINKGAILMVQNELKKEKISEEEIDNKILSFVKNYKIKNKTTDKYDHLYSWIKNNFYWLQYVLIIILFKFFMKKNKRKYKK</sequence>